<dbReference type="SUPFAM" id="SSF69786">
    <property type="entry name" value="YggU-like"/>
    <property type="match status" value="1"/>
</dbReference>
<dbReference type="Pfam" id="PF02594">
    <property type="entry name" value="DUF167"/>
    <property type="match status" value="1"/>
</dbReference>
<reference evidence="2 3" key="1">
    <citation type="submission" date="2023-04" db="EMBL/GenBank/DDBJ databases">
        <title>Genome of Basidiobolus ranarum AG-B5.</title>
        <authorList>
            <person name="Stajich J.E."/>
            <person name="Carter-House D."/>
            <person name="Gryganskyi A."/>
        </authorList>
    </citation>
    <scope>NUCLEOTIDE SEQUENCE [LARGE SCALE GENOMIC DNA]</scope>
    <source>
        <strain evidence="2 3">AG-B5</strain>
    </source>
</reference>
<evidence type="ECO:0000313" key="3">
    <source>
        <dbReference type="Proteomes" id="UP001479436"/>
    </source>
</evidence>
<dbReference type="NCBIfam" id="TIGR00251">
    <property type="entry name" value="DUF167 family protein"/>
    <property type="match status" value="1"/>
</dbReference>
<dbReference type="PANTHER" id="PTHR13420:SF7">
    <property type="entry name" value="UPF0235 PROTEIN C15ORF40"/>
    <property type="match status" value="1"/>
</dbReference>
<evidence type="ECO:0000313" key="2">
    <source>
        <dbReference type="EMBL" id="KAK9768648.1"/>
    </source>
</evidence>
<name>A0ABR2X4H5_9FUNG</name>
<proteinExistence type="inferred from homology"/>
<dbReference type="EMBL" id="JASJQH010000010">
    <property type="protein sequence ID" value="KAK9768648.1"/>
    <property type="molecule type" value="Genomic_DNA"/>
</dbReference>
<comment type="caution">
    <text evidence="2">The sequence shown here is derived from an EMBL/GenBank/DDBJ whole genome shotgun (WGS) entry which is preliminary data.</text>
</comment>
<keyword evidence="3" id="KW-1185">Reference proteome</keyword>
<dbReference type="Proteomes" id="UP001479436">
    <property type="component" value="Unassembled WGS sequence"/>
</dbReference>
<dbReference type="Gene3D" id="3.30.1200.10">
    <property type="entry name" value="YggU-like"/>
    <property type="match status" value="1"/>
</dbReference>
<accession>A0ABR2X4H5</accession>
<dbReference type="InterPro" id="IPR003746">
    <property type="entry name" value="DUF167"/>
</dbReference>
<sequence>MARLQFLIKSMMDSFRRPTMCLMQLRYKHKNSSPMVHKSKKALITKANNIVELPKGPIYQHKDGNTRLELLVKPGAKQNQIIEFGERIGVQISAPPRDGEANKGVVNFVAEVLKVRKSDVTLVSGLKCREKVVSIEGVDSDTVKKLIRQNL</sequence>
<gene>
    <name evidence="2" type="ORF">K7432_000561</name>
</gene>
<dbReference type="PANTHER" id="PTHR13420">
    <property type="entry name" value="UPF0235 PROTEIN C15ORF40"/>
    <property type="match status" value="1"/>
</dbReference>
<evidence type="ECO:0000256" key="1">
    <source>
        <dbReference type="ARBA" id="ARBA00010364"/>
    </source>
</evidence>
<dbReference type="InterPro" id="IPR036591">
    <property type="entry name" value="YggU-like_sf"/>
</dbReference>
<dbReference type="HAMAP" id="MF_00634">
    <property type="entry name" value="UPF0235"/>
    <property type="match status" value="1"/>
</dbReference>
<organism evidence="2 3">
    <name type="scientific">Basidiobolus ranarum</name>
    <dbReference type="NCBI Taxonomy" id="34480"/>
    <lineage>
        <taxon>Eukaryota</taxon>
        <taxon>Fungi</taxon>
        <taxon>Fungi incertae sedis</taxon>
        <taxon>Zoopagomycota</taxon>
        <taxon>Entomophthoromycotina</taxon>
        <taxon>Basidiobolomycetes</taxon>
        <taxon>Basidiobolales</taxon>
        <taxon>Basidiobolaceae</taxon>
        <taxon>Basidiobolus</taxon>
    </lineage>
</organism>
<comment type="similarity">
    <text evidence="1">Belongs to the UPF0235 family.</text>
</comment>
<dbReference type="SMART" id="SM01152">
    <property type="entry name" value="DUF167"/>
    <property type="match status" value="1"/>
</dbReference>
<protein>
    <submittedName>
        <fullName evidence="2">Uncharacterized protein</fullName>
    </submittedName>
</protein>